<protein>
    <recommendedName>
        <fullName evidence="2">Glycosyltransferase 2-like domain-containing protein</fullName>
    </recommendedName>
</protein>
<dbReference type="Proteomes" id="UP000076976">
    <property type="component" value="Unassembled WGS sequence"/>
</dbReference>
<keyword evidence="4" id="KW-1185">Reference proteome</keyword>
<gene>
    <name evidence="3" type="ORF">AWH69_00795</name>
</gene>
<dbReference type="STRING" id="262209.AWH69_00795"/>
<organism evidence="3 4">
    <name type="scientific">Janibacter melonis</name>
    <dbReference type="NCBI Taxonomy" id="262209"/>
    <lineage>
        <taxon>Bacteria</taxon>
        <taxon>Bacillati</taxon>
        <taxon>Actinomycetota</taxon>
        <taxon>Actinomycetes</taxon>
        <taxon>Micrococcales</taxon>
        <taxon>Intrasporangiaceae</taxon>
        <taxon>Janibacter</taxon>
    </lineage>
</organism>
<dbReference type="RefSeq" id="WP_068270060.1">
    <property type="nucleotide sequence ID" value="NZ_LQZG01000001.1"/>
</dbReference>
<evidence type="ECO:0000313" key="3">
    <source>
        <dbReference type="EMBL" id="OAB88385.1"/>
    </source>
</evidence>
<reference evidence="3 4" key="1">
    <citation type="submission" date="2016-01" db="EMBL/GenBank/DDBJ databases">
        <title>Janibacter melonis strain CD11_4 genome sequencing and assembly.</title>
        <authorList>
            <person name="Nair G.R."/>
            <person name="Kaur G."/>
            <person name="Chander A.M."/>
            <person name="Mayilraj S."/>
        </authorList>
    </citation>
    <scope>NUCLEOTIDE SEQUENCE [LARGE SCALE GENOMIC DNA]</scope>
    <source>
        <strain evidence="3 4">CD11-4</strain>
    </source>
</reference>
<dbReference type="AlphaFoldDB" id="A0A176QF18"/>
<evidence type="ECO:0000313" key="4">
    <source>
        <dbReference type="Proteomes" id="UP000076976"/>
    </source>
</evidence>
<evidence type="ECO:0000259" key="2">
    <source>
        <dbReference type="Pfam" id="PF00535"/>
    </source>
</evidence>
<dbReference type="SUPFAM" id="SSF53448">
    <property type="entry name" value="Nucleotide-diphospho-sugar transferases"/>
    <property type="match status" value="1"/>
</dbReference>
<dbReference type="EMBL" id="LQZG01000001">
    <property type="protein sequence ID" value="OAB88385.1"/>
    <property type="molecule type" value="Genomic_DNA"/>
</dbReference>
<dbReference type="CDD" id="cd00761">
    <property type="entry name" value="Glyco_tranf_GTA_type"/>
    <property type="match status" value="1"/>
</dbReference>
<dbReference type="Gene3D" id="3.90.550.10">
    <property type="entry name" value="Spore Coat Polysaccharide Biosynthesis Protein SpsA, Chain A"/>
    <property type="match status" value="1"/>
</dbReference>
<sequence length="383" mass="40791">MTGRELQPGDTPVGRVPGPDSHRRARLEVDREGWTLRRPWRRTRRGRWSDGPDALCERLPDLDEVHALDVVTGSGRAGPASAGAVGSVVSPFARRAAARGTLVLCELPDHLAAAVPVALRSVTGQPGDLAFDIAAVRQRRSVLADALPVTPPSVTAVVASRRPHLLQRVARMLAAQTYPSLDVVVVVHGADPALLPSVEVPGRDVVVIAAPADRSLGHALSLGSAAASGDLVTKLDDDDFYGPDHVLDLVLAHRTSGAALVGKSTTVVHLEDLDVTVRRVFVPPESYVHRVAGGTILVSRGDLTTLGGWSDVPRAVDSALMRSARAAGASIYRPHDIGYVYVRQRHSAALEHTWAADAGHFLVSTREQWLGLLRHPELGTTAT</sequence>
<feature type="region of interest" description="Disordered" evidence="1">
    <location>
        <begin position="1"/>
        <end position="23"/>
    </location>
</feature>
<feature type="domain" description="Glycosyltransferase 2-like" evidence="2">
    <location>
        <begin position="161"/>
        <end position="262"/>
    </location>
</feature>
<dbReference type="Pfam" id="PF00535">
    <property type="entry name" value="Glycos_transf_2"/>
    <property type="match status" value="1"/>
</dbReference>
<comment type="caution">
    <text evidence="3">The sequence shown here is derived from an EMBL/GenBank/DDBJ whole genome shotgun (WGS) entry which is preliminary data.</text>
</comment>
<accession>A0A176QF18</accession>
<evidence type="ECO:0000256" key="1">
    <source>
        <dbReference type="SAM" id="MobiDB-lite"/>
    </source>
</evidence>
<dbReference type="InterPro" id="IPR001173">
    <property type="entry name" value="Glyco_trans_2-like"/>
</dbReference>
<dbReference type="InterPro" id="IPR029044">
    <property type="entry name" value="Nucleotide-diphossugar_trans"/>
</dbReference>
<name>A0A176QF18_9MICO</name>
<proteinExistence type="predicted"/>